<gene>
    <name evidence="3" type="ORF">IAD41_04820</name>
</gene>
<accession>A0A9D1K3V6</accession>
<dbReference type="Proteomes" id="UP000824139">
    <property type="component" value="Unassembled WGS sequence"/>
</dbReference>
<comment type="caution">
    <text evidence="3">The sequence shown here is derived from an EMBL/GenBank/DDBJ whole genome shotgun (WGS) entry which is preliminary data.</text>
</comment>
<dbReference type="Pfam" id="PF02594">
    <property type="entry name" value="DUF167"/>
    <property type="match status" value="1"/>
</dbReference>
<evidence type="ECO:0000313" key="3">
    <source>
        <dbReference type="EMBL" id="HIS82911.1"/>
    </source>
</evidence>
<evidence type="ECO:0000256" key="1">
    <source>
        <dbReference type="ARBA" id="ARBA00010364"/>
    </source>
</evidence>
<dbReference type="SMART" id="SM01152">
    <property type="entry name" value="DUF167"/>
    <property type="match status" value="1"/>
</dbReference>
<dbReference type="AlphaFoldDB" id="A0A9D1K3V6"/>
<evidence type="ECO:0000313" key="4">
    <source>
        <dbReference type="Proteomes" id="UP000824139"/>
    </source>
</evidence>
<dbReference type="EMBL" id="DVJO01000104">
    <property type="protein sequence ID" value="HIS82911.1"/>
    <property type="molecule type" value="Genomic_DNA"/>
</dbReference>
<protein>
    <recommendedName>
        <fullName evidence="2">UPF0235 protein IAD41_04820</fullName>
    </recommendedName>
</protein>
<dbReference type="InterPro" id="IPR003746">
    <property type="entry name" value="DUF167"/>
</dbReference>
<comment type="similarity">
    <text evidence="1 2">Belongs to the UPF0235 family.</text>
</comment>
<dbReference type="PANTHER" id="PTHR13420:SF7">
    <property type="entry name" value="UPF0235 PROTEIN C15ORF40"/>
    <property type="match status" value="1"/>
</dbReference>
<reference evidence="3" key="1">
    <citation type="submission" date="2020-10" db="EMBL/GenBank/DDBJ databases">
        <authorList>
            <person name="Gilroy R."/>
        </authorList>
    </citation>
    <scope>NUCLEOTIDE SEQUENCE</scope>
    <source>
        <strain evidence="3">CHK152-2994</strain>
    </source>
</reference>
<dbReference type="Gene3D" id="3.30.1200.10">
    <property type="entry name" value="YggU-like"/>
    <property type="match status" value="1"/>
</dbReference>
<name>A0A9D1K3V6_9BACT</name>
<sequence>MLKKTKDGVILNLRIAPNSSKNEIIFAEGVLKVKITAQPVDGKANKALVEYLSKTFKIPKSSFEIIKGETSKDKTILIKCNDEEKLQKLKSFPD</sequence>
<proteinExistence type="inferred from homology"/>
<dbReference type="InterPro" id="IPR036591">
    <property type="entry name" value="YggU-like_sf"/>
</dbReference>
<organism evidence="3 4">
    <name type="scientific">Candidatus Scatenecus faecavium</name>
    <dbReference type="NCBI Taxonomy" id="2840915"/>
    <lineage>
        <taxon>Bacteria</taxon>
        <taxon>Candidatus Scatenecus</taxon>
    </lineage>
</organism>
<dbReference type="SUPFAM" id="SSF69786">
    <property type="entry name" value="YggU-like"/>
    <property type="match status" value="1"/>
</dbReference>
<dbReference type="GO" id="GO:0005737">
    <property type="term" value="C:cytoplasm"/>
    <property type="evidence" value="ECO:0007669"/>
    <property type="project" value="TreeGrafter"/>
</dbReference>
<reference evidence="3" key="2">
    <citation type="journal article" date="2021" name="PeerJ">
        <title>Extensive microbial diversity within the chicken gut microbiome revealed by metagenomics and culture.</title>
        <authorList>
            <person name="Gilroy R."/>
            <person name="Ravi A."/>
            <person name="Getino M."/>
            <person name="Pursley I."/>
            <person name="Horton D.L."/>
            <person name="Alikhan N.F."/>
            <person name="Baker D."/>
            <person name="Gharbi K."/>
            <person name="Hall N."/>
            <person name="Watson M."/>
            <person name="Adriaenssens E.M."/>
            <person name="Foster-Nyarko E."/>
            <person name="Jarju S."/>
            <person name="Secka A."/>
            <person name="Antonio M."/>
            <person name="Oren A."/>
            <person name="Chaudhuri R.R."/>
            <person name="La Ragione R."/>
            <person name="Hildebrand F."/>
            <person name="Pallen M.J."/>
        </authorList>
    </citation>
    <scope>NUCLEOTIDE SEQUENCE</scope>
    <source>
        <strain evidence="3">CHK152-2994</strain>
    </source>
</reference>
<dbReference type="NCBIfam" id="TIGR00251">
    <property type="entry name" value="DUF167 family protein"/>
    <property type="match status" value="1"/>
</dbReference>
<evidence type="ECO:0000256" key="2">
    <source>
        <dbReference type="HAMAP-Rule" id="MF_00634"/>
    </source>
</evidence>
<dbReference type="HAMAP" id="MF_00634">
    <property type="entry name" value="UPF0235"/>
    <property type="match status" value="1"/>
</dbReference>
<dbReference type="PANTHER" id="PTHR13420">
    <property type="entry name" value="UPF0235 PROTEIN C15ORF40"/>
    <property type="match status" value="1"/>
</dbReference>